<accession>K9YWK7</accession>
<evidence type="ECO:0000256" key="8">
    <source>
        <dbReference type="ARBA" id="ARBA00022857"/>
    </source>
</evidence>
<dbReference type="EC" id="4.2.1.136" evidence="19"/>
<dbReference type="STRING" id="13035.Dacsa_1852"/>
<comment type="catalytic activity">
    <reaction evidence="2 18 19">
        <text>(6R)-NADPHX = (6S)-NADPHX</text>
        <dbReference type="Rhea" id="RHEA:32227"/>
        <dbReference type="ChEBI" id="CHEBI:64076"/>
        <dbReference type="ChEBI" id="CHEBI:64077"/>
        <dbReference type="EC" id="5.1.99.6"/>
    </reaction>
</comment>
<feature type="binding site" evidence="18">
    <location>
        <position position="70"/>
    </location>
    <ligand>
        <name>K(+)</name>
        <dbReference type="ChEBI" id="CHEBI:29103"/>
    </ligand>
</feature>
<dbReference type="AlphaFoldDB" id="K9YWK7"/>
<feature type="binding site" evidence="18">
    <location>
        <begin position="134"/>
        <end position="140"/>
    </location>
    <ligand>
        <name>(6S)-NADPHX</name>
        <dbReference type="ChEBI" id="CHEBI:64076"/>
    </ligand>
</feature>
<evidence type="ECO:0000256" key="10">
    <source>
        <dbReference type="ARBA" id="ARBA00023027"/>
    </source>
</evidence>
<dbReference type="SUPFAM" id="SSF64153">
    <property type="entry name" value="YjeF N-terminal domain-like"/>
    <property type="match status" value="1"/>
</dbReference>
<comment type="function">
    <text evidence="17">Catalyzes the dehydration of the S-form of NAD(P)HX at the expense of ADP, which is converted to AMP. Together with NAD(P)HX epimerase, which catalyzes the epimerization of the S- and R-forms, the enzyme allows the repair of both epimers of NAD(P)HX, a damaged form of NAD(P)H that is a result of enzymatic or heat-dependent hydration.</text>
</comment>
<comment type="similarity">
    <text evidence="3 19">In the N-terminal section; belongs to the NnrE/AIBP family.</text>
</comment>
<dbReference type="KEGG" id="dsl:Dacsa_1852"/>
<dbReference type="GO" id="GO:0046872">
    <property type="term" value="F:metal ion binding"/>
    <property type="evidence" value="ECO:0007669"/>
    <property type="project" value="UniProtKB-UniRule"/>
</dbReference>
<dbReference type="InterPro" id="IPR036652">
    <property type="entry name" value="YjeF_N_dom_sf"/>
</dbReference>
<dbReference type="PATRIC" id="fig|13035.3.peg.2098"/>
<comment type="subunit">
    <text evidence="17">Homotetramer.</text>
</comment>
<comment type="similarity">
    <text evidence="18">Belongs to the NnrE/AIBP family.</text>
</comment>
<dbReference type="EC" id="5.1.99.6" evidence="19"/>
<dbReference type="Gene3D" id="3.40.50.10260">
    <property type="entry name" value="YjeF N-terminal domain"/>
    <property type="match status" value="1"/>
</dbReference>
<feature type="binding site" evidence="17">
    <location>
        <position position="456"/>
    </location>
    <ligand>
        <name>AMP</name>
        <dbReference type="ChEBI" id="CHEBI:456215"/>
    </ligand>
</feature>
<dbReference type="NCBIfam" id="TIGR00197">
    <property type="entry name" value="yjeF_nterm"/>
    <property type="match status" value="1"/>
</dbReference>
<evidence type="ECO:0000256" key="1">
    <source>
        <dbReference type="ARBA" id="ARBA00000013"/>
    </source>
</evidence>
<dbReference type="GO" id="GO:0016301">
    <property type="term" value="F:kinase activity"/>
    <property type="evidence" value="ECO:0007669"/>
    <property type="project" value="UniProtKB-KW"/>
</dbReference>
<dbReference type="RefSeq" id="WP_015229505.1">
    <property type="nucleotide sequence ID" value="NC_019780.1"/>
</dbReference>
<feature type="binding site" evidence="17">
    <location>
        <begin position="428"/>
        <end position="432"/>
    </location>
    <ligand>
        <name>AMP</name>
        <dbReference type="ChEBI" id="CHEBI:456215"/>
    </ligand>
</feature>
<dbReference type="InterPro" id="IPR000631">
    <property type="entry name" value="CARKD"/>
</dbReference>
<dbReference type="PROSITE" id="PS51385">
    <property type="entry name" value="YJEF_N"/>
    <property type="match status" value="1"/>
</dbReference>
<evidence type="ECO:0000256" key="11">
    <source>
        <dbReference type="ARBA" id="ARBA00023235"/>
    </source>
</evidence>
<dbReference type="HOGENOM" id="CLU_024853_4_1_3"/>
<feature type="binding site" evidence="18">
    <location>
        <position position="163"/>
    </location>
    <ligand>
        <name>(6S)-NADPHX</name>
        <dbReference type="ChEBI" id="CHEBI:64076"/>
    </ligand>
</feature>
<evidence type="ECO:0000256" key="6">
    <source>
        <dbReference type="ARBA" id="ARBA00022741"/>
    </source>
</evidence>
<evidence type="ECO:0000256" key="5">
    <source>
        <dbReference type="ARBA" id="ARBA00022723"/>
    </source>
</evidence>
<evidence type="ECO:0000256" key="4">
    <source>
        <dbReference type="ARBA" id="ARBA00009524"/>
    </source>
</evidence>
<evidence type="ECO:0000256" key="17">
    <source>
        <dbReference type="HAMAP-Rule" id="MF_01965"/>
    </source>
</evidence>
<name>K9YWK7_DACS8</name>
<feature type="binding site" evidence="18">
    <location>
        <position position="166"/>
    </location>
    <ligand>
        <name>K(+)</name>
        <dbReference type="ChEBI" id="CHEBI:29103"/>
    </ligand>
</feature>
<evidence type="ECO:0000259" key="20">
    <source>
        <dbReference type="PROSITE" id="PS51383"/>
    </source>
</evidence>
<keyword evidence="7 17" id="KW-0067">ATP-binding</keyword>
<keyword evidence="12 17" id="KW-0456">Lyase</keyword>
<comment type="cofactor">
    <cofactor evidence="17">
        <name>Mg(2+)</name>
        <dbReference type="ChEBI" id="CHEBI:18420"/>
    </cofactor>
</comment>
<dbReference type="PIRSF" id="PIRSF017184">
    <property type="entry name" value="Nnr"/>
    <property type="match status" value="1"/>
</dbReference>
<dbReference type="NCBIfam" id="TIGR00196">
    <property type="entry name" value="yjeF_cterm"/>
    <property type="match status" value="1"/>
</dbReference>
<dbReference type="InterPro" id="IPR029056">
    <property type="entry name" value="Ribokinase-like"/>
</dbReference>
<feature type="binding site" evidence="17">
    <location>
        <position position="342"/>
    </location>
    <ligand>
        <name>(6S)-NADPHX</name>
        <dbReference type="ChEBI" id="CHEBI:64076"/>
    </ligand>
</feature>
<dbReference type="HAMAP" id="MF_01965">
    <property type="entry name" value="NADHX_dehydratase"/>
    <property type="match status" value="1"/>
</dbReference>
<evidence type="ECO:0000313" key="23">
    <source>
        <dbReference type="Proteomes" id="UP000010482"/>
    </source>
</evidence>
<comment type="similarity">
    <text evidence="4 19">In the C-terminal section; belongs to the NnrD/CARKD family.</text>
</comment>
<dbReference type="CDD" id="cd01171">
    <property type="entry name" value="YXKO-related"/>
    <property type="match status" value="1"/>
</dbReference>
<evidence type="ECO:0000256" key="2">
    <source>
        <dbReference type="ARBA" id="ARBA00000909"/>
    </source>
</evidence>
<comment type="function">
    <text evidence="14 19">Bifunctional enzyme that catalyzes the epimerization of the S- and R-forms of NAD(P)HX and the dehydration of the S-form of NAD(P)HX at the expense of ADP, which is converted to AMP. This allows the repair of both epimers of NAD(P)HX, a damaged form of NAD(P)H that is a result of enzymatic or heat-dependent hydration.</text>
</comment>
<dbReference type="SUPFAM" id="SSF53613">
    <property type="entry name" value="Ribokinase-like"/>
    <property type="match status" value="1"/>
</dbReference>
<comment type="cofactor">
    <cofactor evidence="18 19">
        <name>K(+)</name>
        <dbReference type="ChEBI" id="CHEBI:29103"/>
    </cofactor>
    <text evidence="18 19">Binds 1 potassium ion per subunit.</text>
</comment>
<comment type="function">
    <text evidence="18">Catalyzes the epimerization of the S- and R-forms of NAD(P)HX, a damaged form of NAD(P)H that is a result of enzymatic or heat-dependent hydration. This is a prerequisite for the S-specific NAD(P)H-hydrate dehydratase to allow the repair of both epimers of NAD(P)HX.</text>
</comment>
<dbReference type="Proteomes" id="UP000010482">
    <property type="component" value="Chromosome"/>
</dbReference>
<comment type="catalytic activity">
    <reaction evidence="16 17 19">
        <text>(6S)-NADPHX + ADP = AMP + phosphate + NADPH + H(+)</text>
        <dbReference type="Rhea" id="RHEA:32235"/>
        <dbReference type="ChEBI" id="CHEBI:15378"/>
        <dbReference type="ChEBI" id="CHEBI:43474"/>
        <dbReference type="ChEBI" id="CHEBI:57783"/>
        <dbReference type="ChEBI" id="CHEBI:64076"/>
        <dbReference type="ChEBI" id="CHEBI:456215"/>
        <dbReference type="ChEBI" id="CHEBI:456216"/>
        <dbReference type="EC" id="4.2.1.136"/>
    </reaction>
</comment>
<dbReference type="eggNOG" id="COG0062">
    <property type="taxonomic scope" value="Bacteria"/>
</dbReference>
<gene>
    <name evidence="18" type="primary">nnrE</name>
    <name evidence="17" type="synonym">nnrD</name>
    <name evidence="22" type="ORF">Dacsa_1852</name>
</gene>
<feature type="domain" description="YjeF N-terminal" evidence="21">
    <location>
        <begin position="20"/>
        <end position="220"/>
    </location>
</feature>
<dbReference type="EMBL" id="CP003944">
    <property type="protein sequence ID" value="AFZ50508.1"/>
    <property type="molecule type" value="Genomic_DNA"/>
</dbReference>
<feature type="binding site" evidence="17">
    <location>
        <position position="457"/>
    </location>
    <ligand>
        <name>(6S)-NADPHX</name>
        <dbReference type="ChEBI" id="CHEBI:64076"/>
    </ligand>
</feature>
<evidence type="ECO:0000256" key="3">
    <source>
        <dbReference type="ARBA" id="ARBA00006001"/>
    </source>
</evidence>
<dbReference type="Pfam" id="PF01256">
    <property type="entry name" value="Carb_kinase"/>
    <property type="match status" value="1"/>
</dbReference>
<dbReference type="InterPro" id="IPR030677">
    <property type="entry name" value="Nnr"/>
</dbReference>
<dbReference type="GO" id="GO:0005524">
    <property type="term" value="F:ATP binding"/>
    <property type="evidence" value="ECO:0007669"/>
    <property type="project" value="UniProtKB-UniRule"/>
</dbReference>
<dbReference type="PANTHER" id="PTHR12592:SF0">
    <property type="entry name" value="ATP-DEPENDENT (S)-NAD(P)H-HYDRATE DEHYDRATASE"/>
    <property type="match status" value="1"/>
</dbReference>
<comment type="caution">
    <text evidence="17">Lacks conserved residue(s) required for the propagation of feature annotation.</text>
</comment>
<dbReference type="PROSITE" id="PS01050">
    <property type="entry name" value="YJEF_C_2"/>
    <property type="match status" value="1"/>
</dbReference>
<comment type="similarity">
    <text evidence="17">Belongs to the NnrD/CARKD family.</text>
</comment>
<feature type="binding site" evidence="18">
    <location>
        <position position="130"/>
    </location>
    <ligand>
        <name>K(+)</name>
        <dbReference type="ChEBI" id="CHEBI:29103"/>
    </ligand>
</feature>
<dbReference type="PROSITE" id="PS51383">
    <property type="entry name" value="YJEF_C_3"/>
    <property type="match status" value="1"/>
</dbReference>
<feature type="domain" description="YjeF C-terminal" evidence="20">
    <location>
        <begin position="234"/>
        <end position="520"/>
    </location>
</feature>
<evidence type="ECO:0000256" key="18">
    <source>
        <dbReference type="HAMAP-Rule" id="MF_01966"/>
    </source>
</evidence>
<dbReference type="InterPro" id="IPR004443">
    <property type="entry name" value="YjeF_N_dom"/>
</dbReference>
<comment type="catalytic activity">
    <reaction evidence="1 18 19">
        <text>(6R)-NADHX = (6S)-NADHX</text>
        <dbReference type="Rhea" id="RHEA:32215"/>
        <dbReference type="ChEBI" id="CHEBI:64074"/>
        <dbReference type="ChEBI" id="CHEBI:64075"/>
        <dbReference type="EC" id="5.1.99.6"/>
    </reaction>
</comment>
<dbReference type="Pfam" id="PF03853">
    <property type="entry name" value="YjeF_N"/>
    <property type="match status" value="1"/>
</dbReference>
<evidence type="ECO:0000256" key="14">
    <source>
        <dbReference type="ARBA" id="ARBA00025153"/>
    </source>
</evidence>
<keyword evidence="11 18" id="KW-0413">Isomerase</keyword>
<dbReference type="InterPro" id="IPR017953">
    <property type="entry name" value="Carbohydrate_kinase_pred_CS"/>
</dbReference>
<evidence type="ECO:0000256" key="9">
    <source>
        <dbReference type="ARBA" id="ARBA00022958"/>
    </source>
</evidence>
<keyword evidence="13" id="KW-0511">Multifunctional enzyme</keyword>
<dbReference type="Gene3D" id="3.40.1190.20">
    <property type="match status" value="1"/>
</dbReference>
<comment type="catalytic activity">
    <reaction evidence="15 17 19">
        <text>(6S)-NADHX + ADP = AMP + phosphate + NADH + H(+)</text>
        <dbReference type="Rhea" id="RHEA:32223"/>
        <dbReference type="ChEBI" id="CHEBI:15378"/>
        <dbReference type="ChEBI" id="CHEBI:43474"/>
        <dbReference type="ChEBI" id="CHEBI:57945"/>
        <dbReference type="ChEBI" id="CHEBI:64074"/>
        <dbReference type="ChEBI" id="CHEBI:456215"/>
        <dbReference type="ChEBI" id="CHEBI:456216"/>
        <dbReference type="EC" id="4.2.1.136"/>
    </reaction>
</comment>
<reference evidence="22" key="1">
    <citation type="submission" date="2012-04" db="EMBL/GenBank/DDBJ databases">
        <title>Finished genome of Dactylococcopsis salina PCC 8305.</title>
        <authorList>
            <consortium name="US DOE Joint Genome Institute"/>
            <person name="Gugger M."/>
            <person name="Coursin T."/>
            <person name="Rippka R."/>
            <person name="Tandeau De Marsac N."/>
            <person name="Huntemann M."/>
            <person name="Wei C.-L."/>
            <person name="Han J."/>
            <person name="Detter J.C."/>
            <person name="Han C."/>
            <person name="Tapia R."/>
            <person name="Daligault H."/>
            <person name="Chen A."/>
            <person name="Krypides N."/>
            <person name="Mavromatis K."/>
            <person name="Markowitz V."/>
            <person name="Szeto E."/>
            <person name="Ivanova N."/>
            <person name="Ovchinnikova G."/>
            <person name="Pagani I."/>
            <person name="Pati A."/>
            <person name="Goodwin L."/>
            <person name="Peters L."/>
            <person name="Pitluck S."/>
            <person name="Woyke T."/>
            <person name="Kerfeld C."/>
        </authorList>
    </citation>
    <scope>NUCLEOTIDE SEQUENCE [LARGE SCALE GENOMIC DNA]</scope>
    <source>
        <strain evidence="22">PCC 8305</strain>
    </source>
</reference>
<keyword evidence="5 18" id="KW-0479">Metal-binding</keyword>
<dbReference type="GO" id="GO:0052856">
    <property type="term" value="F:NAD(P)HX epimerase activity"/>
    <property type="evidence" value="ECO:0007669"/>
    <property type="project" value="UniProtKB-UniRule"/>
</dbReference>
<organism evidence="22 23">
    <name type="scientific">Dactylococcopsis salina (strain PCC 8305)</name>
    <name type="common">Myxobactron salinum</name>
    <dbReference type="NCBI Taxonomy" id="13035"/>
    <lineage>
        <taxon>Bacteria</taxon>
        <taxon>Bacillati</taxon>
        <taxon>Cyanobacteriota</taxon>
        <taxon>Cyanophyceae</taxon>
        <taxon>Nodosilineales</taxon>
        <taxon>Cymatolegaceae</taxon>
        <taxon>Dactylococcopsis</taxon>
    </lineage>
</organism>
<dbReference type="PANTHER" id="PTHR12592">
    <property type="entry name" value="ATP-DEPENDENT (S)-NAD(P)H-HYDRATE DEHYDRATASE FAMILY MEMBER"/>
    <property type="match status" value="1"/>
</dbReference>
<evidence type="ECO:0000256" key="13">
    <source>
        <dbReference type="ARBA" id="ARBA00023268"/>
    </source>
</evidence>
<keyword evidence="6 17" id="KW-0547">Nucleotide-binding</keyword>
<evidence type="ECO:0000256" key="12">
    <source>
        <dbReference type="ARBA" id="ARBA00023239"/>
    </source>
</evidence>
<dbReference type="OrthoDB" id="9806925at2"/>
<protein>
    <recommendedName>
        <fullName evidence="19">Bifunctional NAD(P)H-hydrate repair enzyme</fullName>
    </recommendedName>
    <alternativeName>
        <fullName evidence="19">Nicotinamide nucleotide repair protein</fullName>
    </alternativeName>
    <domain>
        <recommendedName>
            <fullName evidence="19">ADP-dependent (S)-NAD(P)H-hydrate dehydratase</fullName>
            <ecNumber evidence="19">4.2.1.136</ecNumber>
        </recommendedName>
        <alternativeName>
            <fullName evidence="19">ADP-dependent NAD(P)HX dehydratase</fullName>
        </alternativeName>
    </domain>
    <domain>
        <recommendedName>
            <fullName evidence="19">NAD(P)H-hydrate epimerase</fullName>
            <ecNumber evidence="19">5.1.99.6</ecNumber>
        </recommendedName>
    </domain>
</protein>
<evidence type="ECO:0000256" key="15">
    <source>
        <dbReference type="ARBA" id="ARBA00048238"/>
    </source>
</evidence>
<evidence type="ECO:0000256" key="16">
    <source>
        <dbReference type="ARBA" id="ARBA00049209"/>
    </source>
</evidence>
<dbReference type="GO" id="GO:0110051">
    <property type="term" value="P:metabolite repair"/>
    <property type="evidence" value="ECO:0007669"/>
    <property type="project" value="TreeGrafter"/>
</dbReference>
<dbReference type="GO" id="GO:0046496">
    <property type="term" value="P:nicotinamide nucleotide metabolic process"/>
    <property type="evidence" value="ECO:0007669"/>
    <property type="project" value="UniProtKB-UniRule"/>
</dbReference>
<keyword evidence="23" id="KW-1185">Reference proteome</keyword>
<dbReference type="eggNOG" id="COG0063">
    <property type="taxonomic scope" value="Bacteria"/>
</dbReference>
<evidence type="ECO:0000313" key="22">
    <source>
        <dbReference type="EMBL" id="AFZ50508.1"/>
    </source>
</evidence>
<keyword evidence="8 17" id="KW-0521">NADP</keyword>
<evidence type="ECO:0000259" key="21">
    <source>
        <dbReference type="PROSITE" id="PS51385"/>
    </source>
</evidence>
<evidence type="ECO:0000256" key="7">
    <source>
        <dbReference type="ARBA" id="ARBA00022840"/>
    </source>
</evidence>
<keyword evidence="9 18" id="KW-0630">Potassium</keyword>
<feature type="binding site" evidence="18">
    <location>
        <begin position="69"/>
        <end position="73"/>
    </location>
    <ligand>
        <name>(6S)-NADPHX</name>
        <dbReference type="ChEBI" id="CHEBI:64076"/>
    </ligand>
</feature>
<evidence type="ECO:0000256" key="19">
    <source>
        <dbReference type="PIRNR" id="PIRNR017184"/>
    </source>
</evidence>
<proteinExistence type="inferred from homology"/>
<feature type="binding site" evidence="17">
    <location>
        <position position="392"/>
    </location>
    <ligand>
        <name>(6S)-NADPHX</name>
        <dbReference type="ChEBI" id="CHEBI:64076"/>
    </ligand>
</feature>
<dbReference type="HAMAP" id="MF_01966">
    <property type="entry name" value="NADHX_epimerase"/>
    <property type="match status" value="1"/>
</dbReference>
<sequence>MNERRCTDTIEHFVVSAKQMAAIEQRMFKAGMPVAALMEKVSGLITEKIMELYPLTVVSKIGVMVGPGHNGGDALVVARELYLKGYEVKLYRPLVKGKELTQAHYDYAISLRIPVSQAIEGLSECEVIIDGLFGFGMTRSLTGDLAAAVGAINHWSIPVISIDLPSGLDTDTGEVLGSAIEADYTFCLGLWKRAFFQDRSLPYLGKVELINFGIPLADVKAVLGEKEVIKTMSESVARSFLPLPRPLVTHKYKQGHLLIIAGSRQYAGGVILTGLGARGSGVGMVSIAAPTSLKSMLVTHLPEAIIMDCAETESVFGRGGIAELPTKAMEWDNYDAIVIGPGLTLEARLILPLVLEATTPLIIDADALNTIAQSDPMTALKSRSETTILTPHPGEFKRLFPQLVTETNDFITRTQIASEQTETTILLKGARSIIAGEGETWVIPESTPALARGGSGDVLAGLLGGLIAQSDRENISAASLTATAAVWHAQTGIIASKVHSDLGVDAFTLTQYLSRWIVSAS</sequence>
<dbReference type="GO" id="GO:0052855">
    <property type="term" value="F:ADP-dependent NAD(P)H-hydrate dehydratase activity"/>
    <property type="evidence" value="ECO:0007669"/>
    <property type="project" value="UniProtKB-UniRule"/>
</dbReference>
<keyword evidence="10 17" id="KW-0520">NAD</keyword>